<reference evidence="2" key="1">
    <citation type="submission" date="2020-07" db="EMBL/GenBank/DDBJ databases">
        <title>The High-quality genome of the commercially important snow crab, Chionoecetes opilio.</title>
        <authorList>
            <person name="Jeong J.-H."/>
            <person name="Ryu S."/>
        </authorList>
    </citation>
    <scope>NUCLEOTIDE SEQUENCE</scope>
    <source>
        <strain evidence="2">MADBK_172401_WGS</strain>
        <tissue evidence="2">Digestive gland</tissue>
    </source>
</reference>
<feature type="region of interest" description="Disordered" evidence="1">
    <location>
        <begin position="190"/>
        <end position="213"/>
    </location>
</feature>
<evidence type="ECO:0000256" key="1">
    <source>
        <dbReference type="SAM" id="MobiDB-lite"/>
    </source>
</evidence>
<gene>
    <name evidence="2" type="ORF">GWK47_039223</name>
</gene>
<comment type="caution">
    <text evidence="2">The sequence shown here is derived from an EMBL/GenBank/DDBJ whole genome shotgun (WGS) entry which is preliminary data.</text>
</comment>
<dbReference type="Proteomes" id="UP000770661">
    <property type="component" value="Unassembled WGS sequence"/>
</dbReference>
<sequence length="229" mass="24286">MNTIGVISDKMYDTPALIRQGLEGSTQTQNSRDSSQAQGFLALEVWPPEALQVARPRKETEATGCAPCPDATAPSPCGGLVLHREGTFTTTAALYQGLVTTITEFVTPSGRLLGSPLTAALGHTPKTRSLLTANRHLPRTRDAGKGPWRPFDAREAMLTWPGTSRTSAAGAVTALERLPLLCTQDSVPTGGWHHVNRARGKGGTPDGDPDPAGRAQELLLQWKGAASPF</sequence>
<dbReference type="EMBL" id="JACEEZ010005990">
    <property type="protein sequence ID" value="KAG0725118.1"/>
    <property type="molecule type" value="Genomic_DNA"/>
</dbReference>
<keyword evidence="3" id="KW-1185">Reference proteome</keyword>
<organism evidence="2 3">
    <name type="scientific">Chionoecetes opilio</name>
    <name type="common">Atlantic snow crab</name>
    <name type="synonym">Cancer opilio</name>
    <dbReference type="NCBI Taxonomy" id="41210"/>
    <lineage>
        <taxon>Eukaryota</taxon>
        <taxon>Metazoa</taxon>
        <taxon>Ecdysozoa</taxon>
        <taxon>Arthropoda</taxon>
        <taxon>Crustacea</taxon>
        <taxon>Multicrustacea</taxon>
        <taxon>Malacostraca</taxon>
        <taxon>Eumalacostraca</taxon>
        <taxon>Eucarida</taxon>
        <taxon>Decapoda</taxon>
        <taxon>Pleocyemata</taxon>
        <taxon>Brachyura</taxon>
        <taxon>Eubrachyura</taxon>
        <taxon>Majoidea</taxon>
        <taxon>Majidae</taxon>
        <taxon>Chionoecetes</taxon>
    </lineage>
</organism>
<name>A0A8J5CLQ5_CHIOP</name>
<evidence type="ECO:0000313" key="3">
    <source>
        <dbReference type="Proteomes" id="UP000770661"/>
    </source>
</evidence>
<accession>A0A8J5CLQ5</accession>
<evidence type="ECO:0000313" key="2">
    <source>
        <dbReference type="EMBL" id="KAG0725118.1"/>
    </source>
</evidence>
<protein>
    <submittedName>
        <fullName evidence="2">Uncharacterized protein</fullName>
    </submittedName>
</protein>
<proteinExistence type="predicted"/>
<dbReference type="AlphaFoldDB" id="A0A8J5CLQ5"/>